<dbReference type="AlphaFoldDB" id="A0A1M5B4U6"/>
<accession>A0A1M5B4U6</accession>
<gene>
    <name evidence="1" type="ORF">SAMN05444349_11771</name>
</gene>
<dbReference type="EMBL" id="FQVD01000017">
    <property type="protein sequence ID" value="SHF37475.1"/>
    <property type="molecule type" value="Genomic_DNA"/>
</dbReference>
<dbReference type="GO" id="GO:0003677">
    <property type="term" value="F:DNA binding"/>
    <property type="evidence" value="ECO:0007669"/>
    <property type="project" value="InterPro"/>
</dbReference>
<name>A0A1M5B4U6_9BACE</name>
<reference evidence="1 2" key="1">
    <citation type="submission" date="2016-11" db="EMBL/GenBank/DDBJ databases">
        <authorList>
            <person name="Jaros S."/>
            <person name="Januszkiewicz K."/>
            <person name="Wedrychowicz H."/>
        </authorList>
    </citation>
    <scope>NUCLEOTIDE SEQUENCE [LARGE SCALE GENOMIC DNA]</scope>
    <source>
        <strain evidence="1 2">DSM 26883</strain>
    </source>
</reference>
<proteinExistence type="predicted"/>
<evidence type="ECO:0000313" key="1">
    <source>
        <dbReference type="EMBL" id="SHF37475.1"/>
    </source>
</evidence>
<evidence type="ECO:0008006" key="3">
    <source>
        <dbReference type="Google" id="ProtNLM"/>
    </source>
</evidence>
<sequence>MATASSYLRVLHIVLKRAEKENLMPKVFYWPSDIKTTVLRNSPKSETNVLDIKTIRRIEQIDLSYDESLEFARDVFMFGFYAQGMEFIDVANLRISNLEGNVLTYRRRLKGNERNVILGEKALAIIDKYFRDGNEYMFPILKGRWLYSYPVAKARVMVPLRKIGQILNLPCKLTFGMNIYSWHSIIRTTNITELFIT</sequence>
<dbReference type="InterPro" id="IPR011010">
    <property type="entry name" value="DNA_brk_join_enz"/>
</dbReference>
<dbReference type="SUPFAM" id="SSF56349">
    <property type="entry name" value="DNA breaking-rejoining enzymes"/>
    <property type="match status" value="1"/>
</dbReference>
<evidence type="ECO:0000313" key="2">
    <source>
        <dbReference type="Proteomes" id="UP000184436"/>
    </source>
</evidence>
<organism evidence="1 2">
    <name type="scientific">Bacteroides faecichinchillae</name>
    <dbReference type="NCBI Taxonomy" id="871325"/>
    <lineage>
        <taxon>Bacteria</taxon>
        <taxon>Pseudomonadati</taxon>
        <taxon>Bacteroidota</taxon>
        <taxon>Bacteroidia</taxon>
        <taxon>Bacteroidales</taxon>
        <taxon>Bacteroidaceae</taxon>
        <taxon>Bacteroides</taxon>
    </lineage>
</organism>
<keyword evidence="2" id="KW-1185">Reference proteome</keyword>
<dbReference type="Proteomes" id="UP000184436">
    <property type="component" value="Unassembled WGS sequence"/>
</dbReference>
<dbReference type="STRING" id="871325.SAMN05444349_11771"/>
<protein>
    <recommendedName>
        <fullName evidence="3">Phage integrase family protein</fullName>
    </recommendedName>
</protein>